<name>A0AAN8TEH2_SOLBU</name>
<organism evidence="1 2">
    <name type="scientific">Solanum bulbocastanum</name>
    <name type="common">Wild potato</name>
    <dbReference type="NCBI Taxonomy" id="147425"/>
    <lineage>
        <taxon>Eukaryota</taxon>
        <taxon>Viridiplantae</taxon>
        <taxon>Streptophyta</taxon>
        <taxon>Embryophyta</taxon>
        <taxon>Tracheophyta</taxon>
        <taxon>Spermatophyta</taxon>
        <taxon>Magnoliopsida</taxon>
        <taxon>eudicotyledons</taxon>
        <taxon>Gunneridae</taxon>
        <taxon>Pentapetalae</taxon>
        <taxon>asterids</taxon>
        <taxon>lamiids</taxon>
        <taxon>Solanales</taxon>
        <taxon>Solanaceae</taxon>
        <taxon>Solanoideae</taxon>
        <taxon>Solaneae</taxon>
        <taxon>Solanum</taxon>
    </lineage>
</organism>
<dbReference type="PANTHER" id="PTHR36617">
    <property type="entry name" value="PROTEIN, PUTATIVE-RELATED"/>
    <property type="match status" value="1"/>
</dbReference>
<gene>
    <name evidence="1" type="ORF">RDI58_020924</name>
</gene>
<proteinExistence type="predicted"/>
<protein>
    <recommendedName>
        <fullName evidence="3">Reverse transcriptase zinc-binding domain-containing protein</fullName>
    </recommendedName>
</protein>
<evidence type="ECO:0000313" key="1">
    <source>
        <dbReference type="EMBL" id="KAK6783128.1"/>
    </source>
</evidence>
<evidence type="ECO:0000313" key="2">
    <source>
        <dbReference type="Proteomes" id="UP001371456"/>
    </source>
</evidence>
<reference evidence="1 2" key="1">
    <citation type="submission" date="2024-02" db="EMBL/GenBank/DDBJ databases">
        <title>de novo genome assembly of Solanum bulbocastanum strain 11H21.</title>
        <authorList>
            <person name="Hosaka A.J."/>
        </authorList>
    </citation>
    <scope>NUCLEOTIDE SEQUENCE [LARGE SCALE GENOMIC DNA]</scope>
    <source>
        <tissue evidence="1">Young leaves</tissue>
    </source>
</reference>
<dbReference type="PANTHER" id="PTHR36617:SF16">
    <property type="entry name" value="OS04G0516500 PROTEIN"/>
    <property type="match status" value="1"/>
</dbReference>
<dbReference type="Proteomes" id="UP001371456">
    <property type="component" value="Unassembled WGS sequence"/>
</dbReference>
<comment type="caution">
    <text evidence="1">The sequence shown here is derived from an EMBL/GenBank/DDBJ whole genome shotgun (WGS) entry which is preliminary data.</text>
</comment>
<dbReference type="AlphaFoldDB" id="A0AAN8TEH2"/>
<keyword evidence="2" id="KW-1185">Reference proteome</keyword>
<dbReference type="EMBL" id="JBANQN010000008">
    <property type="protein sequence ID" value="KAK6783128.1"/>
    <property type="molecule type" value="Genomic_DNA"/>
</dbReference>
<evidence type="ECO:0008006" key="3">
    <source>
        <dbReference type="Google" id="ProtNLM"/>
    </source>
</evidence>
<sequence>MKWLWRYLFEDQLMWKRVVGAKYEAEDSWMTKDVTSPYGVSLWRSIRELWEEVKFNSKVKVGNRNKTKFWKDEWHKSGNLELLFPDIYNLVLSQQRTIADIWTTQGWNFRFKRHLNDWEVMRVAEFLNIVGNFNGLQVEEDALWWKGSNKGIFKVGAAYRLMEQPSQQIPTWPWRQIWKGRIPYKVSCFIWLLA</sequence>
<accession>A0AAN8TEH2</accession>